<sequence length="334" mass="37224">MPARRHHSAYLVPGSPAPQAPHRVDSHHEPYSTAPQPAHSIRRSTAGPRPIPPLSRRQPPVPTQTEPIVVPAPQVSLQDSTQQKQRNYIKLQKDSRVEKAAYYDTDMYAVPNTPPQQGTASAGASPEVGRYHRGQYMLDGGLYGSDLPSPASSYQQAWNHISASEDEQSTQSPAPPTSSSNSRQSRRSSKTFSLEAQVDQETVHPTEHGLKLTIAHVQLNEHEQAQNSVSSTVNDCPPLTSDQIRWINKYGHGPHTVDDFDTTRYVDHCDLIPWAQRRSRRGRCGSVSSMHPMDSDLLDGHVKPSLLKYVERQYTKAGQFVQGIRKTFDSMRSE</sequence>
<feature type="region of interest" description="Disordered" evidence="1">
    <location>
        <begin position="161"/>
        <end position="207"/>
    </location>
</feature>
<name>A0A6A5R1L3_AMPQU</name>
<feature type="region of interest" description="Disordered" evidence="1">
    <location>
        <begin position="108"/>
        <end position="127"/>
    </location>
</feature>
<accession>A0A6A5R1L3</accession>
<dbReference type="Proteomes" id="UP000800096">
    <property type="component" value="Unassembled WGS sequence"/>
</dbReference>
<protein>
    <submittedName>
        <fullName evidence="2">Uncharacterized protein</fullName>
    </submittedName>
</protein>
<proteinExistence type="predicted"/>
<evidence type="ECO:0000256" key="1">
    <source>
        <dbReference type="SAM" id="MobiDB-lite"/>
    </source>
</evidence>
<dbReference type="AlphaFoldDB" id="A0A6A5R1L3"/>
<gene>
    <name evidence="2" type="ORF">BDU57DRAFT_534738</name>
</gene>
<evidence type="ECO:0000313" key="3">
    <source>
        <dbReference type="Proteomes" id="UP000800096"/>
    </source>
</evidence>
<dbReference type="EMBL" id="ML979132">
    <property type="protein sequence ID" value="KAF1921028.1"/>
    <property type="molecule type" value="Genomic_DNA"/>
</dbReference>
<organism evidence="2 3">
    <name type="scientific">Ampelomyces quisqualis</name>
    <name type="common">Powdery mildew agent</name>
    <dbReference type="NCBI Taxonomy" id="50730"/>
    <lineage>
        <taxon>Eukaryota</taxon>
        <taxon>Fungi</taxon>
        <taxon>Dikarya</taxon>
        <taxon>Ascomycota</taxon>
        <taxon>Pezizomycotina</taxon>
        <taxon>Dothideomycetes</taxon>
        <taxon>Pleosporomycetidae</taxon>
        <taxon>Pleosporales</taxon>
        <taxon>Pleosporineae</taxon>
        <taxon>Phaeosphaeriaceae</taxon>
        <taxon>Ampelomyces</taxon>
    </lineage>
</organism>
<feature type="region of interest" description="Disordered" evidence="1">
    <location>
        <begin position="1"/>
        <end position="86"/>
    </location>
</feature>
<evidence type="ECO:0000313" key="2">
    <source>
        <dbReference type="EMBL" id="KAF1921028.1"/>
    </source>
</evidence>
<feature type="compositionally biased region" description="Polar residues" evidence="1">
    <location>
        <begin position="75"/>
        <end position="86"/>
    </location>
</feature>
<feature type="compositionally biased region" description="Low complexity" evidence="1">
    <location>
        <begin position="169"/>
        <end position="183"/>
    </location>
</feature>
<reference evidence="2" key="1">
    <citation type="journal article" date="2020" name="Stud. Mycol.">
        <title>101 Dothideomycetes genomes: a test case for predicting lifestyles and emergence of pathogens.</title>
        <authorList>
            <person name="Haridas S."/>
            <person name="Albert R."/>
            <person name="Binder M."/>
            <person name="Bloem J."/>
            <person name="Labutti K."/>
            <person name="Salamov A."/>
            <person name="Andreopoulos B."/>
            <person name="Baker S."/>
            <person name="Barry K."/>
            <person name="Bills G."/>
            <person name="Bluhm B."/>
            <person name="Cannon C."/>
            <person name="Castanera R."/>
            <person name="Culley D."/>
            <person name="Daum C."/>
            <person name="Ezra D."/>
            <person name="Gonzalez J."/>
            <person name="Henrissat B."/>
            <person name="Kuo A."/>
            <person name="Liang C."/>
            <person name="Lipzen A."/>
            <person name="Lutzoni F."/>
            <person name="Magnuson J."/>
            <person name="Mondo S."/>
            <person name="Nolan M."/>
            <person name="Ohm R."/>
            <person name="Pangilinan J."/>
            <person name="Park H.-J."/>
            <person name="Ramirez L."/>
            <person name="Alfaro M."/>
            <person name="Sun H."/>
            <person name="Tritt A."/>
            <person name="Yoshinaga Y."/>
            <person name="Zwiers L.-H."/>
            <person name="Turgeon B."/>
            <person name="Goodwin S."/>
            <person name="Spatafora J."/>
            <person name="Crous P."/>
            <person name="Grigoriev I."/>
        </authorList>
    </citation>
    <scope>NUCLEOTIDE SEQUENCE</scope>
    <source>
        <strain evidence="2">HMLAC05119</strain>
    </source>
</reference>
<keyword evidence="3" id="KW-1185">Reference proteome</keyword>